<evidence type="ECO:0000256" key="4">
    <source>
        <dbReference type="ARBA" id="ARBA00022729"/>
    </source>
</evidence>
<evidence type="ECO:0000259" key="12">
    <source>
        <dbReference type="Pfam" id="PF22963"/>
    </source>
</evidence>
<name>A0A0R3RXX4_9BILA</name>
<dbReference type="InterPro" id="IPR056899">
    <property type="entry name" value="Ig_NUP210_9th"/>
</dbReference>
<dbReference type="Pfam" id="PF26182">
    <property type="entry name" value="Ig_NUP210_5th"/>
    <property type="match status" value="1"/>
</dbReference>
<dbReference type="Pfam" id="PF22959">
    <property type="entry name" value="Ig_NUP210_15th"/>
    <property type="match status" value="1"/>
</dbReference>
<keyword evidence="8" id="KW-0539">Nucleus</keyword>
<keyword evidence="4" id="KW-0732">Signal</keyword>
<keyword evidence="7" id="KW-0325">Glycoprotein</keyword>
<keyword evidence="5" id="KW-1133">Transmembrane helix</keyword>
<dbReference type="Pfam" id="PF22963">
    <property type="entry name" value="Ig_NUP210_3rd"/>
    <property type="match status" value="1"/>
</dbReference>
<evidence type="ECO:0000259" key="18">
    <source>
        <dbReference type="Pfam" id="PF26181"/>
    </source>
</evidence>
<evidence type="ECO:0000256" key="1">
    <source>
        <dbReference type="ARBA" id="ARBA00004590"/>
    </source>
</evidence>
<reference evidence="20" key="1">
    <citation type="submission" date="2017-02" db="UniProtKB">
        <authorList>
            <consortium name="WormBaseParasite"/>
        </authorList>
    </citation>
    <scope>IDENTIFICATION</scope>
</reference>
<feature type="domain" description="NUP210 Ig-like" evidence="11">
    <location>
        <begin position="666"/>
        <end position="764"/>
    </location>
</feature>
<evidence type="ECO:0000313" key="19">
    <source>
        <dbReference type="Proteomes" id="UP000050640"/>
    </source>
</evidence>
<evidence type="ECO:0000259" key="11">
    <source>
        <dbReference type="Pfam" id="PF22962"/>
    </source>
</evidence>
<dbReference type="Pfam" id="PF22962">
    <property type="entry name" value="Ig_NUP210_7th"/>
    <property type="match status" value="1"/>
</dbReference>
<dbReference type="Pfam" id="PF26181">
    <property type="entry name" value="Ig_NUP210_13th"/>
    <property type="match status" value="1"/>
</dbReference>
<dbReference type="InterPro" id="IPR056898">
    <property type="entry name" value="Ig_NUP210_6th"/>
</dbReference>
<dbReference type="Pfam" id="PF22967">
    <property type="entry name" value="Ig_NUP210_1st"/>
    <property type="match status" value="1"/>
</dbReference>
<evidence type="ECO:0000259" key="15">
    <source>
        <dbReference type="Pfam" id="PF24902"/>
    </source>
</evidence>
<dbReference type="Proteomes" id="UP000050640">
    <property type="component" value="Unplaced"/>
</dbReference>
<dbReference type="InterPro" id="IPR055096">
    <property type="entry name" value="Ig_NUP210_1st"/>
</dbReference>
<evidence type="ECO:0000259" key="17">
    <source>
        <dbReference type="Pfam" id="PF24991"/>
    </source>
</evidence>
<organism evidence="19 20">
    <name type="scientific">Elaeophora elaphi</name>
    <dbReference type="NCBI Taxonomy" id="1147741"/>
    <lineage>
        <taxon>Eukaryota</taxon>
        <taxon>Metazoa</taxon>
        <taxon>Ecdysozoa</taxon>
        <taxon>Nematoda</taxon>
        <taxon>Chromadorea</taxon>
        <taxon>Rhabditida</taxon>
        <taxon>Spirurina</taxon>
        <taxon>Spiruromorpha</taxon>
        <taxon>Filarioidea</taxon>
        <taxon>Onchocercidae</taxon>
        <taxon>Elaeophora</taxon>
    </lineage>
</organism>
<dbReference type="PANTHER" id="PTHR23019">
    <property type="entry name" value="NUCLEAR PORE MEMBRANE GLYCOPROTEIN GP210-RELATED"/>
    <property type="match status" value="1"/>
</dbReference>
<evidence type="ECO:0000259" key="16">
    <source>
        <dbReference type="Pfam" id="PF24935"/>
    </source>
</evidence>
<dbReference type="SUPFAM" id="SSF49373">
    <property type="entry name" value="Invasin/intimin cell-adhesion fragments"/>
    <property type="match status" value="1"/>
</dbReference>
<dbReference type="WBParaSite" id="EEL_0000709801-mRNA-1">
    <property type="protein sequence ID" value="EEL_0000709801-mRNA-1"/>
    <property type="gene ID" value="EEL_0000709801"/>
</dbReference>
<evidence type="ECO:0000256" key="3">
    <source>
        <dbReference type="ARBA" id="ARBA00022692"/>
    </source>
</evidence>
<evidence type="ECO:0000256" key="2">
    <source>
        <dbReference type="ARBA" id="ARBA00007313"/>
    </source>
</evidence>
<evidence type="ECO:0000259" key="14">
    <source>
        <dbReference type="Pfam" id="PF22969"/>
    </source>
</evidence>
<dbReference type="InterPro" id="IPR045197">
    <property type="entry name" value="NUP210-like"/>
</dbReference>
<comment type="similarity">
    <text evidence="2">Belongs to the NUP210 family.</text>
</comment>
<feature type="domain" description="NUP210 Ig-like" evidence="16">
    <location>
        <begin position="565"/>
        <end position="650"/>
    </location>
</feature>
<feature type="domain" description="NUP210 C-terminal Ig-like" evidence="9">
    <location>
        <begin position="1527"/>
        <end position="1690"/>
    </location>
</feature>
<feature type="domain" description="NUP210 Ig-like" evidence="15">
    <location>
        <begin position="898"/>
        <end position="970"/>
    </location>
</feature>
<feature type="domain" description="NUP210 Ig-like" evidence="10">
    <location>
        <begin position="1353"/>
        <end position="1451"/>
    </location>
</feature>
<dbReference type="InterPro" id="IPR008964">
    <property type="entry name" value="Invasin/intimin_cell_adhesion"/>
</dbReference>
<dbReference type="InterPro" id="IPR055098">
    <property type="entry name" value="Ig_NUP210_3rd"/>
</dbReference>
<keyword evidence="3" id="KW-0812">Transmembrane</keyword>
<evidence type="ECO:0000259" key="9">
    <source>
        <dbReference type="Pfam" id="PF22957"/>
    </source>
</evidence>
<sequence length="1890" mass="208451">MLKYFCRDWLEVRHSYDHLEYHERMLCKICTSYAARREYCNISLMSGFHRLLLRLLLWYSVLLTDGYRLNVPRVLLPYHPSVQATFDLIVSDPANGCFTWRSTRPDTVSVKAVNPVGMKGCSAKAQIAATSKYAEEQMAVVFAEDKDAGVVLSCGVTVDVIRSIAVSTTTKVLFLDASPAKVVVQAYNAEGDLFTNLGEIPFEWHLESSSLLEKPLRIVPFSQSKYEAPDGVRLLEENKKRGYVILVEGIFTGAAALKVKLVESHFKDVEPQNVDFIVVANLLLIPSQDIFLPLGSRVHYTAEIVKQSVTEAIHLPSRQYQLLIKDIEICSLNSSASIVTAMSYGTTEISLIDENVKLLNALKPPSARIHVVEPSSLYIKISGDLWYLEIGREYDISFVVTDADNNVIYIPENAVFESVISEEYFKMISKSRNGSYFNVKAIKSGTVKLRAAFISVMSSEGELSISSSVKDEVTAVIAEPIEVIPSFVAFPYIDTKKIHSKKLLARGGTGSFTWSSMDPRVASIDSSGILLTGNLGKTEVIAQDMQNNAHFGKAVVQVLQPTGIAFGKSHLEAEVGNDLILYISLYASSGGKKITISDCRRVDLSMKIKDSNIFEIAPSGCGRMPSYEDGCCGFVLTAIASGDTIATVKFGNMSASIQISAYLPLKLETPSEIFVMLGSSFIIRTSGGPRPWILDPSKYYSKLIYSDTSNLISNGNFSSQDGQTIAMCKDNKGDLLIVVVVGNEASSTNQLPAKAETKLRVCCGVPTRLSLSLLRPYQSKCPADVRAASCSQPSTLAVSAFGHCESGPSMGLEKQLDSLTSLKVNWKVSDKNVAHVEEDKESELSEVRGILKPREIVATVEIIASTRGYKIGDRQLYLPQELQSKMQADLVRNAEAVPSVIVLLNEKSASKAIRLERGSGHFVLVDYDSSILDAEMFSGITQVHPLSVGKSKLQFSDLCLNQNFTATISVTDVEEILIEAPGFIALNTEQELQLKVRDVEGIFFVTDDADIMNVQLNESSNILAITRVDALHYILRGDVVGVVTLRASARRANGRILQSQSHNIQVYAPLQLQPKLITLIPDSVFQLEISGGPQPLPPIQYRLNDTSVAIVGSDGLITSKAVGYARIIGSVNLDNNAPAIEDHVVVKTVLLTGVHIHLSTSRIQVGQKGWARVDGLNENETPFSFGGALYPLKISWRITTPGIIEAVSPVDTFVTELPENRFQIELEALTVGQAVIHVLVTASENSKAFSKGVKYYEDQVIVTVTEPLQLTIPVRYPHALRLSPDAELDLKSNRKDSSVQFMVPPELSVYLSITGDSNNTLLAHTVGDAALVLKETKYPHKELIYLPVSVTPVVYLHLKVKCSEVLEKPLTAFPLGYRLHIDVESRDHFGRLFDAAKHSLNYRPHRFDLTEIHPGNANNSFEIHLKDIGETVFKVWHSKNPDLSVFLRLPVDDVIRPSVHTVALAEIVCFNSPLPVLGWKELDGKRHFQFIDEKNGIAVAVDTGNTVVASYDFQKQTIFTKRKVVPAKSLRFSSVPQFVSNIRNHRYLFPVIIDSIEQNLSNTHDCAPTLLEKMILDAPFDCAVSFVKKVDVLATSLFAARSTFLPGLGKYGCILVEQTFEGPVSLIEYQNLDLNVSAIWNRAGKVKEASVIVTFYSRFEVMQREIRLNNVNALEADLVIQSSTFAASRISVEADGGGILRLKKVKSTSLTELRYRVELDINSVLLWQELLDKCNITVKSSITGQFEVVRVTIVLHGDTSKTVLRASDHLVGLLRSFLESTVVQVCASLLTAAFLIMLIAHCKGFSFPSYFLSSFPADSSAAYRSFADDYPERYPALAYNSGKTLLSSPDMTPLSNRSSRSAGSPAEPILWSVADRSPYSSSYLRKRHWL</sequence>
<dbReference type="Pfam" id="PF24991">
    <property type="entry name" value="Ig_NUP210_4th"/>
    <property type="match status" value="1"/>
</dbReference>
<evidence type="ECO:0000256" key="6">
    <source>
        <dbReference type="ARBA" id="ARBA00023136"/>
    </source>
</evidence>
<dbReference type="InterPro" id="IPR055094">
    <property type="entry name" value="NUP210_Ig15"/>
</dbReference>
<evidence type="ECO:0000256" key="7">
    <source>
        <dbReference type="ARBA" id="ARBA00023180"/>
    </source>
</evidence>
<dbReference type="InterPro" id="IPR056897">
    <property type="entry name" value="Ig_NUP210_4th"/>
</dbReference>
<evidence type="ECO:0000256" key="5">
    <source>
        <dbReference type="ARBA" id="ARBA00022989"/>
    </source>
</evidence>
<comment type="subcellular location">
    <subcellularLocation>
        <location evidence="1">Nucleus membrane</location>
        <topology evidence="1">Single-pass membrane protein</topology>
    </subcellularLocation>
</comment>
<feature type="domain" description="NUP210 Ig-like" evidence="14">
    <location>
        <begin position="168"/>
        <end position="271"/>
    </location>
</feature>
<dbReference type="InterPro" id="IPR055097">
    <property type="entry name" value="Ig_NUP210_2nd"/>
</dbReference>
<dbReference type="PANTHER" id="PTHR23019:SF0">
    <property type="entry name" value="NUCLEAR PORE MEMBRANE GLYCOPROTEIN 210"/>
    <property type="match status" value="1"/>
</dbReference>
<dbReference type="GO" id="GO:0031965">
    <property type="term" value="C:nuclear membrane"/>
    <property type="evidence" value="ECO:0007669"/>
    <property type="project" value="UniProtKB-SubCell"/>
</dbReference>
<keyword evidence="19" id="KW-1185">Reference proteome</keyword>
<evidence type="ECO:0000259" key="13">
    <source>
        <dbReference type="Pfam" id="PF22967"/>
    </source>
</evidence>
<dbReference type="InterPro" id="IPR055099">
    <property type="entry name" value="Ig_NUP210_7th"/>
</dbReference>
<feature type="domain" description="NUP210 Ig-like" evidence="18">
    <location>
        <begin position="1151"/>
        <end position="1264"/>
    </location>
</feature>
<dbReference type="InterPro" id="IPR058779">
    <property type="entry name" value="Ig_NUP210_13th"/>
</dbReference>
<dbReference type="InterPro" id="IPR055095">
    <property type="entry name" value="NUP210_Ig_C"/>
</dbReference>
<dbReference type="GO" id="GO:0005643">
    <property type="term" value="C:nuclear pore"/>
    <property type="evidence" value="ECO:0007669"/>
    <property type="project" value="TreeGrafter"/>
</dbReference>
<evidence type="ECO:0000256" key="8">
    <source>
        <dbReference type="ARBA" id="ARBA00023242"/>
    </source>
</evidence>
<protein>
    <submittedName>
        <fullName evidence="20">BIG2 domain-containing protein</fullName>
    </submittedName>
</protein>
<dbReference type="Pfam" id="PF22969">
    <property type="entry name" value="Ig_NUP210_2nd"/>
    <property type="match status" value="1"/>
</dbReference>
<proteinExistence type="inferred from homology"/>
<keyword evidence="6" id="KW-0472">Membrane</keyword>
<dbReference type="Pfam" id="PF24902">
    <property type="entry name" value="Ig_NUP210_9th"/>
    <property type="match status" value="1"/>
</dbReference>
<evidence type="ECO:0000313" key="20">
    <source>
        <dbReference type="WBParaSite" id="EEL_0000709801-mRNA-1"/>
    </source>
</evidence>
<dbReference type="STRING" id="1147741.A0A0R3RXX4"/>
<feature type="domain" description="NUP210 Ig-like" evidence="13">
    <location>
        <begin position="67"/>
        <end position="159"/>
    </location>
</feature>
<feature type="domain" description="NUP210 Ig-like" evidence="12">
    <location>
        <begin position="280"/>
        <end position="374"/>
    </location>
</feature>
<dbReference type="Pfam" id="PF22957">
    <property type="entry name" value="NUP210_Ig"/>
    <property type="match status" value="1"/>
</dbReference>
<feature type="domain" description="NUP210 fourth Ig-like" evidence="17">
    <location>
        <begin position="383"/>
        <end position="461"/>
    </location>
</feature>
<evidence type="ECO:0000259" key="10">
    <source>
        <dbReference type="Pfam" id="PF22959"/>
    </source>
</evidence>
<accession>A0A0R3RXX4</accession>
<dbReference type="Pfam" id="PF24935">
    <property type="entry name" value="Ig_NUP210_6th"/>
    <property type="match status" value="1"/>
</dbReference>